<organism evidence="1">
    <name type="scientific">viral metagenome</name>
    <dbReference type="NCBI Taxonomy" id="1070528"/>
    <lineage>
        <taxon>unclassified sequences</taxon>
        <taxon>metagenomes</taxon>
        <taxon>organismal metagenomes</taxon>
    </lineage>
</organism>
<protein>
    <submittedName>
        <fullName evidence="1">Uncharacterized protein</fullName>
    </submittedName>
</protein>
<name>A0A6C0DV47_9ZZZZ</name>
<accession>A0A6C0DV47</accession>
<dbReference type="EMBL" id="MN739681">
    <property type="protein sequence ID" value="QHT20717.1"/>
    <property type="molecule type" value="Genomic_DNA"/>
</dbReference>
<dbReference type="AlphaFoldDB" id="A0A6C0DV47"/>
<sequence length="63" mass="7464">MLYSLLLLTFGIYLGQEYPIPSIKNNLLLLYTLYKKEKEEDIVNVYKPGYSDKLLDMLRKYIA</sequence>
<evidence type="ECO:0000313" key="1">
    <source>
        <dbReference type="EMBL" id="QHT20717.1"/>
    </source>
</evidence>
<reference evidence="1" key="1">
    <citation type="journal article" date="2020" name="Nature">
        <title>Giant virus diversity and host interactions through global metagenomics.</title>
        <authorList>
            <person name="Schulz F."/>
            <person name="Roux S."/>
            <person name="Paez-Espino D."/>
            <person name="Jungbluth S."/>
            <person name="Walsh D.A."/>
            <person name="Denef V.J."/>
            <person name="McMahon K.D."/>
            <person name="Konstantinidis K.T."/>
            <person name="Eloe-Fadrosh E.A."/>
            <person name="Kyrpides N.C."/>
            <person name="Woyke T."/>
        </authorList>
    </citation>
    <scope>NUCLEOTIDE SEQUENCE</scope>
    <source>
        <strain evidence="1">GVMAG-M-3300023174-68</strain>
    </source>
</reference>
<proteinExistence type="predicted"/>